<organism evidence="1 2">
    <name type="scientific">Methylocaldum szegediense</name>
    <dbReference type="NCBI Taxonomy" id="73780"/>
    <lineage>
        <taxon>Bacteria</taxon>
        <taxon>Pseudomonadati</taxon>
        <taxon>Pseudomonadota</taxon>
        <taxon>Gammaproteobacteria</taxon>
        <taxon>Methylococcales</taxon>
        <taxon>Methylococcaceae</taxon>
        <taxon>Methylocaldum</taxon>
    </lineage>
</organism>
<proteinExistence type="predicted"/>
<reference evidence="1 2" key="1">
    <citation type="submission" date="2023-03" db="EMBL/GenBank/DDBJ databases">
        <authorList>
            <person name="Pearce D."/>
        </authorList>
    </citation>
    <scope>NUCLEOTIDE SEQUENCE [LARGE SCALE GENOMIC DNA]</scope>
    <source>
        <strain evidence="1">Msz</strain>
    </source>
</reference>
<protein>
    <submittedName>
        <fullName evidence="1">Uncharacterized protein</fullName>
    </submittedName>
</protein>
<keyword evidence="2" id="KW-1185">Reference proteome</keyword>
<evidence type="ECO:0000313" key="1">
    <source>
        <dbReference type="EMBL" id="CAI8837799.1"/>
    </source>
</evidence>
<accession>A0ABM9I227</accession>
<gene>
    <name evidence="1" type="ORF">MSZNOR_2270</name>
</gene>
<sequence length="74" mass="8126">MPTHFQSETLASTATIRVQLALKRGLVALRTREVGDEGSWSRGVEEVRKARPATPLLPRWHGHIAAAGQQCARP</sequence>
<dbReference type="Proteomes" id="UP001162030">
    <property type="component" value="Chromosome"/>
</dbReference>
<name>A0ABM9I227_9GAMM</name>
<evidence type="ECO:0000313" key="2">
    <source>
        <dbReference type="Proteomes" id="UP001162030"/>
    </source>
</evidence>
<dbReference type="EMBL" id="OX458333">
    <property type="protein sequence ID" value="CAI8837799.1"/>
    <property type="molecule type" value="Genomic_DNA"/>
</dbReference>